<dbReference type="InterPro" id="IPR058792">
    <property type="entry name" value="Beta-barrel_RND_2"/>
</dbReference>
<name>A0A136A560_9ALTE</name>
<dbReference type="GO" id="GO:1990281">
    <property type="term" value="C:efflux pump complex"/>
    <property type="evidence" value="ECO:0007669"/>
    <property type="project" value="TreeGrafter"/>
</dbReference>
<organism evidence="4 5">
    <name type="scientific">Paraglaciecola hydrolytica</name>
    <dbReference type="NCBI Taxonomy" id="1799789"/>
    <lineage>
        <taxon>Bacteria</taxon>
        <taxon>Pseudomonadati</taxon>
        <taxon>Pseudomonadota</taxon>
        <taxon>Gammaproteobacteria</taxon>
        <taxon>Alteromonadales</taxon>
        <taxon>Alteromonadaceae</taxon>
        <taxon>Paraglaciecola</taxon>
    </lineage>
</organism>
<dbReference type="Pfam" id="PF25954">
    <property type="entry name" value="Beta-barrel_RND_2"/>
    <property type="match status" value="1"/>
</dbReference>
<dbReference type="GO" id="GO:0015562">
    <property type="term" value="F:efflux transmembrane transporter activity"/>
    <property type="evidence" value="ECO:0007669"/>
    <property type="project" value="TreeGrafter"/>
</dbReference>
<reference evidence="5" key="1">
    <citation type="submission" date="2016-02" db="EMBL/GenBank/DDBJ databases">
        <authorList>
            <person name="Schultz-Johansen M."/>
            <person name="Glaring M.A."/>
            <person name="Bech P.K."/>
            <person name="Stougaard P."/>
        </authorList>
    </citation>
    <scope>NUCLEOTIDE SEQUENCE [LARGE SCALE GENOMIC DNA]</scope>
    <source>
        <strain evidence="5">S66</strain>
    </source>
</reference>
<comment type="similarity">
    <text evidence="1">Belongs to the membrane fusion protein (MFP) (TC 8.A.1) family.</text>
</comment>
<dbReference type="Gene3D" id="2.40.30.170">
    <property type="match status" value="1"/>
</dbReference>
<dbReference type="Gene3D" id="2.40.50.100">
    <property type="match status" value="1"/>
</dbReference>
<dbReference type="AlphaFoldDB" id="A0A136A560"/>
<feature type="chain" id="PRO_5007469491" evidence="2">
    <location>
        <begin position="18"/>
        <end position="345"/>
    </location>
</feature>
<dbReference type="NCBIfam" id="TIGR01730">
    <property type="entry name" value="RND_mfp"/>
    <property type="match status" value="1"/>
</dbReference>
<dbReference type="InterPro" id="IPR006143">
    <property type="entry name" value="RND_pump_MFP"/>
</dbReference>
<gene>
    <name evidence="4" type="ORF">AX660_10320</name>
</gene>
<keyword evidence="2" id="KW-0732">Signal</keyword>
<proteinExistence type="inferred from homology"/>
<feature type="domain" description="CusB-like beta-barrel" evidence="3">
    <location>
        <begin position="195"/>
        <end position="266"/>
    </location>
</feature>
<dbReference type="Gene3D" id="1.10.287.470">
    <property type="entry name" value="Helix hairpin bin"/>
    <property type="match status" value="1"/>
</dbReference>
<dbReference type="PANTHER" id="PTHR30469:SF11">
    <property type="entry name" value="BLL4320 PROTEIN"/>
    <property type="match status" value="1"/>
</dbReference>
<protein>
    <submittedName>
        <fullName evidence="4">Efflux transporter periplasmic adaptor subunit</fullName>
    </submittedName>
</protein>
<dbReference type="EMBL" id="LSNE01000003">
    <property type="protein sequence ID" value="KXI30359.1"/>
    <property type="molecule type" value="Genomic_DNA"/>
</dbReference>
<keyword evidence="5" id="KW-1185">Reference proteome</keyword>
<dbReference type="STRING" id="1799789.AX660_10320"/>
<feature type="signal peptide" evidence="2">
    <location>
        <begin position="1"/>
        <end position="17"/>
    </location>
</feature>
<dbReference type="Proteomes" id="UP000070299">
    <property type="component" value="Unassembled WGS sequence"/>
</dbReference>
<evidence type="ECO:0000259" key="3">
    <source>
        <dbReference type="Pfam" id="PF25954"/>
    </source>
</evidence>
<evidence type="ECO:0000256" key="2">
    <source>
        <dbReference type="SAM" id="SignalP"/>
    </source>
</evidence>
<evidence type="ECO:0000313" key="5">
    <source>
        <dbReference type="Proteomes" id="UP000070299"/>
    </source>
</evidence>
<dbReference type="RefSeq" id="WP_068374653.1">
    <property type="nucleotide sequence ID" value="NZ_LSNE01000003.1"/>
</dbReference>
<evidence type="ECO:0000313" key="4">
    <source>
        <dbReference type="EMBL" id="KXI30359.1"/>
    </source>
</evidence>
<accession>A0A136A560</accession>
<comment type="caution">
    <text evidence="4">The sequence shown here is derived from an EMBL/GenBank/DDBJ whole genome shotgun (WGS) entry which is preliminary data.</text>
</comment>
<dbReference type="PANTHER" id="PTHR30469">
    <property type="entry name" value="MULTIDRUG RESISTANCE PROTEIN MDTA"/>
    <property type="match status" value="1"/>
</dbReference>
<dbReference type="Gene3D" id="2.40.420.20">
    <property type="match status" value="1"/>
</dbReference>
<sequence length="345" mass="38734">MMTPKITLLMWFTFTLAFFYHPNALTQQQSHNAVTKVIVSQLQIENNRERIQAVGSAEAINSVVLYPAVADKVTEVLFKTGDLVEKEQILLHLDDRRQRVALERARINLQDAQRTLNRLKESRAQGAIPQNDLDDALTAFNLSQVAVQEAQVELEDRMVRAPFSGVVGFTEIEVGDRITVQTPITTLDNRSQLLINFTAPEVALPMLSAKPTLTLQPWLDTQTPVEAVISQIDSRIDKSSRSFKVRALLNNKDDTFRPGMSFRVELLLEGESYASIPEIALMWDAVGAYVWIAQEQKAKRVEVAIKQRLAGRILVDGDLQAGQWLITEGIQRLRTGQPVTFATTQ</sequence>
<dbReference type="SUPFAM" id="SSF111369">
    <property type="entry name" value="HlyD-like secretion proteins"/>
    <property type="match status" value="1"/>
</dbReference>
<evidence type="ECO:0000256" key="1">
    <source>
        <dbReference type="ARBA" id="ARBA00009477"/>
    </source>
</evidence>